<dbReference type="Gene3D" id="3.30.70.1070">
    <property type="entry name" value="Sporulation related repeat"/>
    <property type="match status" value="1"/>
</dbReference>
<evidence type="ECO:0000259" key="1">
    <source>
        <dbReference type="PROSITE" id="PS51724"/>
    </source>
</evidence>
<name>A0A1J5TQL2_9ZZZZ</name>
<accession>A0A1J5TQL2</accession>
<evidence type="ECO:0000313" key="2">
    <source>
        <dbReference type="EMBL" id="OIR14270.1"/>
    </source>
</evidence>
<reference evidence="2" key="1">
    <citation type="submission" date="2016-10" db="EMBL/GenBank/DDBJ databases">
        <title>Sequence of Gallionella enrichment culture.</title>
        <authorList>
            <person name="Poehlein A."/>
            <person name="Muehling M."/>
            <person name="Daniel R."/>
        </authorList>
    </citation>
    <scope>NUCLEOTIDE SEQUENCE</scope>
</reference>
<gene>
    <name evidence="2" type="ORF">GALL_47370</name>
</gene>
<dbReference type="Pfam" id="PF05036">
    <property type="entry name" value="SPOR"/>
    <property type="match status" value="1"/>
</dbReference>
<comment type="caution">
    <text evidence="2">The sequence shown here is derived from an EMBL/GenBank/DDBJ whole genome shotgun (WGS) entry which is preliminary data.</text>
</comment>
<protein>
    <submittedName>
        <fullName evidence="2">Sporulation related domain protein</fullName>
    </submittedName>
</protein>
<dbReference type="SUPFAM" id="SSF110997">
    <property type="entry name" value="Sporulation related repeat"/>
    <property type="match status" value="1"/>
</dbReference>
<dbReference type="GO" id="GO:0042834">
    <property type="term" value="F:peptidoglycan binding"/>
    <property type="evidence" value="ECO:0007669"/>
    <property type="project" value="InterPro"/>
</dbReference>
<dbReference type="AlphaFoldDB" id="A0A1J5TQL2"/>
<feature type="domain" description="SPOR" evidence="1">
    <location>
        <begin position="5"/>
        <end position="82"/>
    </location>
</feature>
<dbReference type="PROSITE" id="PS51724">
    <property type="entry name" value="SPOR"/>
    <property type="match status" value="1"/>
</dbReference>
<dbReference type="InterPro" id="IPR036680">
    <property type="entry name" value="SPOR-like_sf"/>
</dbReference>
<proteinExistence type="predicted"/>
<sequence>MLTSNGLYKGFRVQIISTSNREEAFKMKADVLTKFPDQKSYIIFQAPNYKIRIGNFLKREDAENYRKQITNSFPQEIYVVEDAIEYTPKGNEEISQ</sequence>
<dbReference type="InterPro" id="IPR007730">
    <property type="entry name" value="SPOR-like_dom"/>
</dbReference>
<organism evidence="2">
    <name type="scientific">mine drainage metagenome</name>
    <dbReference type="NCBI Taxonomy" id="410659"/>
    <lineage>
        <taxon>unclassified sequences</taxon>
        <taxon>metagenomes</taxon>
        <taxon>ecological metagenomes</taxon>
    </lineage>
</organism>
<dbReference type="EMBL" id="MLJW01000012">
    <property type="protein sequence ID" value="OIR14270.1"/>
    <property type="molecule type" value="Genomic_DNA"/>
</dbReference>